<keyword evidence="8 9" id="KW-0472">Membrane</keyword>
<feature type="transmembrane region" description="Helical" evidence="9">
    <location>
        <begin position="272"/>
        <end position="294"/>
    </location>
</feature>
<dbReference type="GO" id="GO:0005304">
    <property type="term" value="F:L-valine transmembrane transporter activity"/>
    <property type="evidence" value="ECO:0007669"/>
    <property type="project" value="TreeGrafter"/>
</dbReference>
<feature type="transmembrane region" description="Helical" evidence="9">
    <location>
        <begin position="186"/>
        <end position="206"/>
    </location>
</feature>
<dbReference type="AlphaFoldDB" id="A0A1E8F0H7"/>
<comment type="caution">
    <text evidence="10">The sequence shown here is derived from an EMBL/GenBank/DDBJ whole genome shotgun (WGS) entry which is preliminary data.</text>
</comment>
<evidence type="ECO:0000256" key="5">
    <source>
        <dbReference type="ARBA" id="ARBA00022692"/>
    </source>
</evidence>
<name>A0A1E8F0H7_9CLOT</name>
<evidence type="ECO:0000313" key="10">
    <source>
        <dbReference type="EMBL" id="OFI06953.1"/>
    </source>
</evidence>
<evidence type="ECO:0000256" key="4">
    <source>
        <dbReference type="ARBA" id="ARBA00022475"/>
    </source>
</evidence>
<evidence type="ECO:0000256" key="3">
    <source>
        <dbReference type="ARBA" id="ARBA00022448"/>
    </source>
</evidence>
<dbReference type="EMBL" id="LZFO01000006">
    <property type="protein sequence ID" value="OFI06953.1"/>
    <property type="molecule type" value="Genomic_DNA"/>
</dbReference>
<comment type="subcellular location">
    <subcellularLocation>
        <location evidence="1 9">Cell membrane</location>
        <topology evidence="1 9">Multi-pass membrane protein</topology>
    </subcellularLocation>
</comment>
<dbReference type="PANTHER" id="PTHR30588">
    <property type="entry name" value="BRANCHED-CHAIN AMINO ACID TRANSPORT SYSTEM 2 CARRIER PROTEIN"/>
    <property type="match status" value="1"/>
</dbReference>
<keyword evidence="4" id="KW-1003">Cell membrane</keyword>
<comment type="similarity">
    <text evidence="2 9">Belongs to the branched chain amino acid transporter family.</text>
</comment>
<dbReference type="InterPro" id="IPR004685">
    <property type="entry name" value="Brnchd-chn_aa_trnsp_Livcs"/>
</dbReference>
<evidence type="ECO:0000256" key="8">
    <source>
        <dbReference type="ARBA" id="ARBA00023136"/>
    </source>
</evidence>
<dbReference type="GO" id="GO:0015190">
    <property type="term" value="F:L-leucine transmembrane transporter activity"/>
    <property type="evidence" value="ECO:0007669"/>
    <property type="project" value="TreeGrafter"/>
</dbReference>
<feature type="transmembrane region" description="Helical" evidence="9">
    <location>
        <begin position="366"/>
        <end position="384"/>
    </location>
</feature>
<dbReference type="PATRIC" id="fig|1121290.3.peg.547"/>
<keyword evidence="5 9" id="KW-0812">Transmembrane</keyword>
<evidence type="ECO:0000256" key="7">
    <source>
        <dbReference type="ARBA" id="ARBA00022989"/>
    </source>
</evidence>
<dbReference type="NCBIfam" id="TIGR00796">
    <property type="entry name" value="livcs"/>
    <property type="match status" value="1"/>
</dbReference>
<dbReference type="GO" id="GO:0015188">
    <property type="term" value="F:L-isoleucine transmembrane transporter activity"/>
    <property type="evidence" value="ECO:0007669"/>
    <property type="project" value="TreeGrafter"/>
</dbReference>
<dbReference type="GO" id="GO:0015820">
    <property type="term" value="P:L-leucine transport"/>
    <property type="evidence" value="ECO:0007669"/>
    <property type="project" value="TreeGrafter"/>
</dbReference>
<feature type="transmembrane region" description="Helical" evidence="9">
    <location>
        <begin position="38"/>
        <end position="61"/>
    </location>
</feature>
<dbReference type="Pfam" id="PF05525">
    <property type="entry name" value="Branch_AA_trans"/>
    <property type="match status" value="1"/>
</dbReference>
<comment type="function">
    <text evidence="9">Component of the transport system for branched-chain amino acids.</text>
</comment>
<dbReference type="GO" id="GO:0015818">
    <property type="term" value="P:isoleucine transport"/>
    <property type="evidence" value="ECO:0007669"/>
    <property type="project" value="TreeGrafter"/>
</dbReference>
<keyword evidence="6 9" id="KW-0029">Amino-acid transport</keyword>
<keyword evidence="3 9" id="KW-0813">Transport</keyword>
<sequence length="432" mass="45654">MKSSSDFIVIGFALFAMFFGAGNLIFPPYLGHLVGDQVLIGIIGFLITGVGLPLSGIIACAKCNGTFSEISSRVGKIFSLVATSALVIAIGPMLAVPRTAATTFELGVHPVFPSVSPVISSIVYFGIVLFFVLRPSAIVDNIGKILTPALLVMLSVIIIKGIVNPIGTITPTDFQGTFSKSLLEGYQTMDVMTSVMFASIILASIRSKGYEESEVTKVTVKSAVVAVGGLAFIYGGLMYLGAQTTTMFPKDVARTELLTEIVRLDLGSIGSVILGIAVGLACLTTAIGLISTGAEFFSEKIFNKKISYNALAIVLAVISAILAVRGVDQIVKLAVPVLTVLYPIVIVLIIMTLMGDLVKDNRIVRFTTYVTLVISLIDTINGLTNLPLTAAILKVIPLSSVGFAWIIPSVLAFIIASFIYKNKDNNSSAIEG</sequence>
<dbReference type="OrthoDB" id="9783920at2"/>
<dbReference type="PANTHER" id="PTHR30588:SF0">
    <property type="entry name" value="BRANCHED-CHAIN AMINO ACID PERMEASE BRNQ"/>
    <property type="match status" value="1"/>
</dbReference>
<feature type="transmembrane region" description="Helical" evidence="9">
    <location>
        <begin position="7"/>
        <end position="26"/>
    </location>
</feature>
<gene>
    <name evidence="10" type="primary">brnQ_2</name>
    <name evidence="10" type="ORF">CLOACE_05390</name>
</gene>
<dbReference type="GO" id="GO:0005886">
    <property type="term" value="C:plasma membrane"/>
    <property type="evidence" value="ECO:0007669"/>
    <property type="project" value="UniProtKB-SubCell"/>
</dbReference>
<protein>
    <recommendedName>
        <fullName evidence="9">Branched-chain amino acid transport system carrier protein</fullName>
    </recommendedName>
</protein>
<feature type="transmembrane region" description="Helical" evidence="9">
    <location>
        <begin position="115"/>
        <end position="133"/>
    </location>
</feature>
<keyword evidence="7 9" id="KW-1133">Transmembrane helix</keyword>
<organism evidence="10 11">
    <name type="scientific">Clostridium acetireducens DSM 10703</name>
    <dbReference type="NCBI Taxonomy" id="1121290"/>
    <lineage>
        <taxon>Bacteria</taxon>
        <taxon>Bacillati</taxon>
        <taxon>Bacillota</taxon>
        <taxon>Clostridia</taxon>
        <taxon>Eubacteriales</taxon>
        <taxon>Clostridiaceae</taxon>
        <taxon>Clostridium</taxon>
    </lineage>
</organism>
<feature type="transmembrane region" description="Helical" evidence="9">
    <location>
        <begin position="396"/>
        <end position="420"/>
    </location>
</feature>
<evidence type="ECO:0000256" key="2">
    <source>
        <dbReference type="ARBA" id="ARBA00008540"/>
    </source>
</evidence>
<evidence type="ECO:0000256" key="1">
    <source>
        <dbReference type="ARBA" id="ARBA00004651"/>
    </source>
</evidence>
<evidence type="ECO:0000313" key="11">
    <source>
        <dbReference type="Proteomes" id="UP000175744"/>
    </source>
</evidence>
<dbReference type="Proteomes" id="UP000175744">
    <property type="component" value="Unassembled WGS sequence"/>
</dbReference>
<feature type="transmembrane region" description="Helical" evidence="9">
    <location>
        <begin position="306"/>
        <end position="327"/>
    </location>
</feature>
<dbReference type="RefSeq" id="WP_070109505.1">
    <property type="nucleotide sequence ID" value="NZ_LZFO01000006.1"/>
</dbReference>
<evidence type="ECO:0000256" key="6">
    <source>
        <dbReference type="ARBA" id="ARBA00022970"/>
    </source>
</evidence>
<accession>A0A1E8F0H7</accession>
<reference evidence="10 11" key="1">
    <citation type="submission" date="2016-06" db="EMBL/GenBank/DDBJ databases">
        <title>Genome sequence of Clostridium acetireducens DSM 10703.</title>
        <authorList>
            <person name="Poehlein A."/>
            <person name="Fluechter S."/>
            <person name="Duerre P."/>
            <person name="Daniel R."/>
        </authorList>
    </citation>
    <scope>NUCLEOTIDE SEQUENCE [LARGE SCALE GENOMIC DNA]</scope>
    <source>
        <strain evidence="10 11">DSM 10703</strain>
    </source>
</reference>
<keyword evidence="11" id="KW-1185">Reference proteome</keyword>
<proteinExistence type="inferred from homology"/>
<feature type="transmembrane region" description="Helical" evidence="9">
    <location>
        <begin position="145"/>
        <end position="166"/>
    </location>
</feature>
<feature type="transmembrane region" description="Helical" evidence="9">
    <location>
        <begin position="333"/>
        <end position="354"/>
    </location>
</feature>
<feature type="transmembrane region" description="Helical" evidence="9">
    <location>
        <begin position="218"/>
        <end position="240"/>
    </location>
</feature>
<evidence type="ECO:0000256" key="9">
    <source>
        <dbReference type="RuleBase" id="RU362122"/>
    </source>
</evidence>
<feature type="transmembrane region" description="Helical" evidence="9">
    <location>
        <begin position="73"/>
        <end position="95"/>
    </location>
</feature>